<proteinExistence type="predicted"/>
<sequence length="62" mass="6233">MFPSHARTPAPPPVTPGILSGPGPGTIRETPEATPGKPVAARATLGAWGHRKASPTETNAAP</sequence>
<protein>
    <submittedName>
        <fullName evidence="2">Uncharacterized protein</fullName>
    </submittedName>
</protein>
<reference evidence="3" key="1">
    <citation type="journal article" date="2019" name="Int. J. Syst. Evol. Microbiol.">
        <title>The Global Catalogue of Microorganisms (GCM) 10K type strain sequencing project: providing services to taxonomists for standard genome sequencing and annotation.</title>
        <authorList>
            <consortium name="The Broad Institute Genomics Platform"/>
            <consortium name="The Broad Institute Genome Sequencing Center for Infectious Disease"/>
            <person name="Wu L."/>
            <person name="Ma J."/>
        </authorList>
    </citation>
    <scope>NUCLEOTIDE SEQUENCE [LARGE SCALE GENOMIC DNA]</scope>
    <source>
        <strain evidence="3">CGMCC 4.7680</strain>
    </source>
</reference>
<dbReference type="EMBL" id="BNAW01000007">
    <property type="protein sequence ID" value="GHG07245.1"/>
    <property type="molecule type" value="Genomic_DNA"/>
</dbReference>
<evidence type="ECO:0000256" key="1">
    <source>
        <dbReference type="SAM" id="MobiDB-lite"/>
    </source>
</evidence>
<gene>
    <name evidence="2" type="ORF">GCM10017567_24660</name>
</gene>
<evidence type="ECO:0000313" key="2">
    <source>
        <dbReference type="EMBL" id="GHG07245.1"/>
    </source>
</evidence>
<organism evidence="2 3">
    <name type="scientific">Amycolatopsis bullii</name>
    <dbReference type="NCBI Taxonomy" id="941987"/>
    <lineage>
        <taxon>Bacteria</taxon>
        <taxon>Bacillati</taxon>
        <taxon>Actinomycetota</taxon>
        <taxon>Actinomycetes</taxon>
        <taxon>Pseudonocardiales</taxon>
        <taxon>Pseudonocardiaceae</taxon>
        <taxon>Amycolatopsis</taxon>
    </lineage>
</organism>
<keyword evidence="3" id="KW-1185">Reference proteome</keyword>
<feature type="region of interest" description="Disordered" evidence="1">
    <location>
        <begin position="1"/>
        <end position="62"/>
    </location>
</feature>
<accession>A0ABQ3KBG0</accession>
<evidence type="ECO:0000313" key="3">
    <source>
        <dbReference type="Proteomes" id="UP000649955"/>
    </source>
</evidence>
<dbReference type="Proteomes" id="UP000649955">
    <property type="component" value="Unassembled WGS sequence"/>
</dbReference>
<name>A0ABQ3KBG0_9PSEU</name>
<comment type="caution">
    <text evidence="2">The sequence shown here is derived from an EMBL/GenBank/DDBJ whole genome shotgun (WGS) entry which is preliminary data.</text>
</comment>